<evidence type="ECO:0000256" key="3">
    <source>
        <dbReference type="ARBA" id="ARBA00022801"/>
    </source>
</evidence>
<sequence length="167" mass="19376">MFTNEERADYWCQGRKIAFRFQAKWMSVPTQWLLQLMIHLGQAATSKGTIILEQCGKNKGYKDMDICGFCPEDNCCLLEGPERIESIINMKRVWKTLRVEGVDVIFSRDAGRYLCDYIYYTSLYYGSRRAVFIHVPPLTKLVTAESLGNMLQKIILEVLKQCKPENM</sequence>
<keyword evidence="2" id="KW-0645">Protease</keyword>
<proteinExistence type="inferred from homology"/>
<dbReference type="Proteomes" id="UP000826234">
    <property type="component" value="Unassembled WGS sequence"/>
</dbReference>
<organism evidence="5 6">
    <name type="scientific">Phrynosoma platyrhinos</name>
    <name type="common">Desert horned lizard</name>
    <dbReference type="NCBI Taxonomy" id="52577"/>
    <lineage>
        <taxon>Eukaryota</taxon>
        <taxon>Metazoa</taxon>
        <taxon>Chordata</taxon>
        <taxon>Craniata</taxon>
        <taxon>Vertebrata</taxon>
        <taxon>Euteleostomi</taxon>
        <taxon>Lepidosauria</taxon>
        <taxon>Squamata</taxon>
        <taxon>Bifurcata</taxon>
        <taxon>Unidentata</taxon>
        <taxon>Episquamata</taxon>
        <taxon>Toxicofera</taxon>
        <taxon>Iguania</taxon>
        <taxon>Phrynosomatidae</taxon>
        <taxon>Phrynosomatinae</taxon>
        <taxon>Phrynosoma</taxon>
    </lineage>
</organism>
<reference evidence="5 6" key="1">
    <citation type="journal article" date="2022" name="Gigascience">
        <title>A chromosome-level genome assembly and annotation of the desert horned lizard, Phrynosoma platyrhinos, provides insight into chromosomal rearrangements among reptiles.</title>
        <authorList>
            <person name="Koochekian N."/>
            <person name="Ascanio A."/>
            <person name="Farleigh K."/>
            <person name="Card D.C."/>
            <person name="Schield D.R."/>
            <person name="Castoe T.A."/>
            <person name="Jezkova T."/>
        </authorList>
    </citation>
    <scope>NUCLEOTIDE SEQUENCE [LARGE SCALE GENOMIC DNA]</scope>
    <source>
        <strain evidence="5">NK-2021</strain>
    </source>
</reference>
<accession>A0ABQ7SRV1</accession>
<gene>
    <name evidence="5" type="ORF">JD844_014628</name>
</gene>
<evidence type="ECO:0000313" key="5">
    <source>
        <dbReference type="EMBL" id="KAH0620069.1"/>
    </source>
</evidence>
<evidence type="ECO:0008006" key="7">
    <source>
        <dbReference type="Google" id="ProtNLM"/>
    </source>
</evidence>
<evidence type="ECO:0000256" key="2">
    <source>
        <dbReference type="ARBA" id="ARBA00022670"/>
    </source>
</evidence>
<keyword evidence="6" id="KW-1185">Reference proteome</keyword>
<evidence type="ECO:0000256" key="1">
    <source>
        <dbReference type="ARBA" id="ARBA00006641"/>
    </source>
</evidence>
<name>A0ABQ7SRV1_PHRPL</name>
<protein>
    <recommendedName>
        <fullName evidence="7">Pyroglutamyl-peptidase 1-like protein</fullName>
    </recommendedName>
</protein>
<dbReference type="SUPFAM" id="SSF53182">
    <property type="entry name" value="Pyrrolidone carboxyl peptidase (pyroglutamate aminopeptidase)"/>
    <property type="match status" value="1"/>
</dbReference>
<dbReference type="InterPro" id="IPR036440">
    <property type="entry name" value="Peptidase_C15-like_sf"/>
</dbReference>
<dbReference type="Pfam" id="PF01470">
    <property type="entry name" value="Peptidase_C15"/>
    <property type="match status" value="1"/>
</dbReference>
<dbReference type="PANTHER" id="PTHR23402:SF15">
    <property type="entry name" value="PYROGLUTAMYL-PEPTIDASE 1-LIKE PROTEIN"/>
    <property type="match status" value="1"/>
</dbReference>
<dbReference type="EMBL" id="JAIPUX010003439">
    <property type="protein sequence ID" value="KAH0620069.1"/>
    <property type="molecule type" value="Genomic_DNA"/>
</dbReference>
<keyword evidence="3" id="KW-0378">Hydrolase</keyword>
<dbReference type="InterPro" id="IPR016125">
    <property type="entry name" value="Peptidase_C15-like"/>
</dbReference>
<dbReference type="PANTHER" id="PTHR23402">
    <property type="entry name" value="PROTEASE FAMILY C15 PYROGLUTAMYL-PEPTIDASE I-RELATED"/>
    <property type="match status" value="1"/>
</dbReference>
<evidence type="ECO:0000313" key="6">
    <source>
        <dbReference type="Proteomes" id="UP000826234"/>
    </source>
</evidence>
<dbReference type="Gene3D" id="3.40.630.20">
    <property type="entry name" value="Peptidase C15, pyroglutamyl peptidase I-like"/>
    <property type="match status" value="1"/>
</dbReference>
<comment type="caution">
    <text evidence="5">The sequence shown here is derived from an EMBL/GenBank/DDBJ whole genome shotgun (WGS) entry which is preliminary data.</text>
</comment>
<comment type="similarity">
    <text evidence="1">Belongs to the peptidase C15 family.</text>
</comment>
<evidence type="ECO:0000256" key="4">
    <source>
        <dbReference type="ARBA" id="ARBA00022807"/>
    </source>
</evidence>
<keyword evidence="4" id="KW-0788">Thiol protease</keyword>